<dbReference type="GO" id="GO:0016020">
    <property type="term" value="C:membrane"/>
    <property type="evidence" value="ECO:0007669"/>
    <property type="project" value="TreeGrafter"/>
</dbReference>
<reference evidence="4" key="1">
    <citation type="submission" date="2021-11" db="EMBL/GenBank/DDBJ databases">
        <title>BS-T2-15 a new species belonging to the Comamonadaceae family isolated from the soil of a French oak forest.</title>
        <authorList>
            <person name="Mieszkin S."/>
            <person name="Alain K."/>
        </authorList>
    </citation>
    <scope>NUCLEOTIDE SEQUENCE</scope>
    <source>
        <strain evidence="4">BS-T2-15</strain>
    </source>
</reference>
<dbReference type="Pfam" id="PF00106">
    <property type="entry name" value="adh_short"/>
    <property type="match status" value="1"/>
</dbReference>
<dbReference type="SUPFAM" id="SSF51735">
    <property type="entry name" value="NAD(P)-binding Rossmann-fold domains"/>
    <property type="match status" value="1"/>
</dbReference>
<gene>
    <name evidence="4" type="ORF">LPC04_08040</name>
</gene>
<keyword evidence="2" id="KW-0560">Oxidoreductase</keyword>
<organism evidence="4 5">
    <name type="scientific">Scleromatobacter humisilvae</name>
    <dbReference type="NCBI Taxonomy" id="2897159"/>
    <lineage>
        <taxon>Bacteria</taxon>
        <taxon>Pseudomonadati</taxon>
        <taxon>Pseudomonadota</taxon>
        <taxon>Betaproteobacteria</taxon>
        <taxon>Burkholderiales</taxon>
        <taxon>Sphaerotilaceae</taxon>
        <taxon>Scleromatobacter</taxon>
    </lineage>
</organism>
<dbReference type="CDD" id="cd05233">
    <property type="entry name" value="SDR_c"/>
    <property type="match status" value="1"/>
</dbReference>
<dbReference type="InterPro" id="IPR036291">
    <property type="entry name" value="NAD(P)-bd_dom_sf"/>
</dbReference>
<evidence type="ECO:0000313" key="5">
    <source>
        <dbReference type="Proteomes" id="UP001139353"/>
    </source>
</evidence>
<proteinExistence type="inferred from homology"/>
<comment type="similarity">
    <text evidence="1 3">Belongs to the short-chain dehydrogenases/reductases (SDR) family.</text>
</comment>
<dbReference type="AlphaFoldDB" id="A0A9X1YJR8"/>
<accession>A0A9X1YJR8</accession>
<dbReference type="PANTHER" id="PTHR44196:SF1">
    <property type="entry name" value="DEHYDROGENASE_REDUCTASE SDR FAMILY MEMBER 7B"/>
    <property type="match status" value="1"/>
</dbReference>
<dbReference type="InterPro" id="IPR020904">
    <property type="entry name" value="Sc_DH/Rdtase_CS"/>
</dbReference>
<dbReference type="PANTHER" id="PTHR44196">
    <property type="entry name" value="DEHYDROGENASE/REDUCTASE SDR FAMILY MEMBER 7B"/>
    <property type="match status" value="1"/>
</dbReference>
<dbReference type="Gene3D" id="3.40.50.720">
    <property type="entry name" value="NAD(P)-binding Rossmann-like Domain"/>
    <property type="match status" value="1"/>
</dbReference>
<sequence length="248" mass="26400">MTGRLQGKVVVVTGASRGLGYRVCESFRDEGAQVGLLARESNELTAAVAALGPSAFALPADVSDPSAVRRAFAAVESRGKGLHVLVNNAAVGCPQPIAEADDALLQREIGVNLLGPIYCMREAARLMRHTGGDIVNVSSESVRAPYPFLAVYAATKSALETLSEGLRAELRSVGIRVSVLRSGRLAESGFNRDWSPQVRQRHREQAQIQGFYAASGEPISPRVAADMIVELVCMPRAAHGSLIELRPA</sequence>
<evidence type="ECO:0000256" key="3">
    <source>
        <dbReference type="RuleBase" id="RU000363"/>
    </source>
</evidence>
<protein>
    <submittedName>
        <fullName evidence="4">SDR family oxidoreductase</fullName>
    </submittedName>
</protein>
<dbReference type="InterPro" id="IPR002347">
    <property type="entry name" value="SDR_fam"/>
</dbReference>
<dbReference type="EMBL" id="JAJLJH010000001">
    <property type="protein sequence ID" value="MCK9685657.1"/>
    <property type="molecule type" value="Genomic_DNA"/>
</dbReference>
<evidence type="ECO:0000256" key="2">
    <source>
        <dbReference type="ARBA" id="ARBA00023002"/>
    </source>
</evidence>
<dbReference type="RefSeq" id="WP_275681654.1">
    <property type="nucleotide sequence ID" value="NZ_JAJLJH010000001.1"/>
</dbReference>
<dbReference type="PRINTS" id="PR00081">
    <property type="entry name" value="GDHRDH"/>
</dbReference>
<dbReference type="GO" id="GO:0016491">
    <property type="term" value="F:oxidoreductase activity"/>
    <property type="evidence" value="ECO:0007669"/>
    <property type="project" value="UniProtKB-KW"/>
</dbReference>
<dbReference type="PROSITE" id="PS00061">
    <property type="entry name" value="ADH_SHORT"/>
    <property type="match status" value="1"/>
</dbReference>
<keyword evidence="5" id="KW-1185">Reference proteome</keyword>
<comment type="caution">
    <text evidence="4">The sequence shown here is derived from an EMBL/GenBank/DDBJ whole genome shotgun (WGS) entry which is preliminary data.</text>
</comment>
<evidence type="ECO:0000256" key="1">
    <source>
        <dbReference type="ARBA" id="ARBA00006484"/>
    </source>
</evidence>
<dbReference type="PRINTS" id="PR00080">
    <property type="entry name" value="SDRFAMILY"/>
</dbReference>
<dbReference type="Proteomes" id="UP001139353">
    <property type="component" value="Unassembled WGS sequence"/>
</dbReference>
<name>A0A9X1YJR8_9BURK</name>
<evidence type="ECO:0000313" key="4">
    <source>
        <dbReference type="EMBL" id="MCK9685657.1"/>
    </source>
</evidence>